<proteinExistence type="predicted"/>
<comment type="caution">
    <text evidence="1">The sequence shown here is derived from an EMBL/GenBank/DDBJ whole genome shotgun (WGS) entry which is preliminary data.</text>
</comment>
<reference evidence="1" key="1">
    <citation type="journal article" date="2015" name="Nature">
        <title>Complex archaea that bridge the gap between prokaryotes and eukaryotes.</title>
        <authorList>
            <person name="Spang A."/>
            <person name="Saw J.H."/>
            <person name="Jorgensen S.L."/>
            <person name="Zaremba-Niedzwiedzka K."/>
            <person name="Martijn J."/>
            <person name="Lind A.E."/>
            <person name="van Eijk R."/>
            <person name="Schleper C."/>
            <person name="Guy L."/>
            <person name="Ettema T.J."/>
        </authorList>
    </citation>
    <scope>NUCLEOTIDE SEQUENCE</scope>
</reference>
<protein>
    <submittedName>
        <fullName evidence="1">Uncharacterized protein</fullName>
    </submittedName>
</protein>
<sequence length="226" mass="25913">MIQNMKNVVVSNRQDLIDRFWQFRKNHFKDSLFDRSYTPGDRPPVFRRDAASNNVLLKPDLPEDIKQKVIDQIPSGHRHKWFGSMTSSQALTQSVFGNLKVLEKLDCLADIKSDEGQALFFKNPNLSENIILEYSVSYLSEPRSTSVDVFIEGDYRVAVECKLSEAEVGSCSRPGLTVKDSNYDEDYCDGRYIEQRGRLEKCSLSAAGIDYWKHIPELFNWSAETV</sequence>
<dbReference type="InterPro" id="IPR054333">
    <property type="entry name" value="REase-ARP-assoc"/>
</dbReference>
<dbReference type="Pfam" id="PF22558">
    <property type="entry name" value="REase-ARP"/>
    <property type="match status" value="1"/>
</dbReference>
<gene>
    <name evidence="1" type="ORF">LCGC14_3101920</name>
</gene>
<dbReference type="EMBL" id="LAZR01066870">
    <property type="protein sequence ID" value="KKK52735.1"/>
    <property type="molecule type" value="Genomic_DNA"/>
</dbReference>
<evidence type="ECO:0000313" key="1">
    <source>
        <dbReference type="EMBL" id="KKK52735.1"/>
    </source>
</evidence>
<name>A0A0F8WWC6_9ZZZZ</name>
<dbReference type="AlphaFoldDB" id="A0A0F8WWC6"/>
<accession>A0A0F8WWC6</accession>
<feature type="non-terminal residue" evidence="1">
    <location>
        <position position="226"/>
    </location>
</feature>
<organism evidence="1">
    <name type="scientific">marine sediment metagenome</name>
    <dbReference type="NCBI Taxonomy" id="412755"/>
    <lineage>
        <taxon>unclassified sequences</taxon>
        <taxon>metagenomes</taxon>
        <taxon>ecological metagenomes</taxon>
    </lineage>
</organism>